<dbReference type="RefSeq" id="XP_047765075.1">
    <property type="nucleotide sequence ID" value="XM_047910752.1"/>
</dbReference>
<accession>A0A9Q8USD1</accession>
<dbReference type="GeneID" id="71991482"/>
<proteinExistence type="predicted"/>
<dbReference type="PANTHER" id="PTHR36986:SF1">
    <property type="entry name" value="UPF0643 PROTEIN PB2B2.08"/>
    <property type="match status" value="1"/>
</dbReference>
<dbReference type="EMBL" id="CP090170">
    <property type="protein sequence ID" value="UJO20709.1"/>
    <property type="molecule type" value="Genomic_DNA"/>
</dbReference>
<dbReference type="Proteomes" id="UP000756132">
    <property type="component" value="Chromosome 8"/>
</dbReference>
<keyword evidence="2" id="KW-1185">Reference proteome</keyword>
<dbReference type="PANTHER" id="PTHR36986">
    <property type="entry name" value="UPF0643 PROTEIN PB2B2.08"/>
    <property type="match status" value="1"/>
</dbReference>
<evidence type="ECO:0000313" key="2">
    <source>
        <dbReference type="Proteomes" id="UP000756132"/>
    </source>
</evidence>
<reference evidence="1" key="1">
    <citation type="submission" date="2021-12" db="EMBL/GenBank/DDBJ databases">
        <authorList>
            <person name="Zaccaron A."/>
            <person name="Stergiopoulos I."/>
        </authorList>
    </citation>
    <scope>NUCLEOTIDE SEQUENCE</scope>
    <source>
        <strain evidence="1">Race5_Kim</strain>
    </source>
</reference>
<dbReference type="AlphaFoldDB" id="A0A9Q8USD1"/>
<evidence type="ECO:0000313" key="1">
    <source>
        <dbReference type="EMBL" id="UJO20709.1"/>
    </source>
</evidence>
<protein>
    <submittedName>
        <fullName evidence="1">UPF0643 protein</fullName>
    </submittedName>
</protein>
<dbReference type="OrthoDB" id="2140489at2759"/>
<organism evidence="1 2">
    <name type="scientific">Passalora fulva</name>
    <name type="common">Tomato leaf mold</name>
    <name type="synonym">Cladosporium fulvum</name>
    <dbReference type="NCBI Taxonomy" id="5499"/>
    <lineage>
        <taxon>Eukaryota</taxon>
        <taxon>Fungi</taxon>
        <taxon>Dikarya</taxon>
        <taxon>Ascomycota</taxon>
        <taxon>Pezizomycotina</taxon>
        <taxon>Dothideomycetes</taxon>
        <taxon>Dothideomycetidae</taxon>
        <taxon>Mycosphaerellales</taxon>
        <taxon>Mycosphaerellaceae</taxon>
        <taxon>Fulvia</taxon>
    </lineage>
</organism>
<reference evidence="1" key="2">
    <citation type="journal article" date="2022" name="Microb. Genom.">
        <title>A chromosome-scale genome assembly of the tomato pathogen Cladosporium fulvum reveals a compartmentalized genome architecture and the presence of a dispensable chromosome.</title>
        <authorList>
            <person name="Zaccaron A.Z."/>
            <person name="Chen L.H."/>
            <person name="Samaras A."/>
            <person name="Stergiopoulos I."/>
        </authorList>
    </citation>
    <scope>NUCLEOTIDE SEQUENCE</scope>
    <source>
        <strain evidence="1">Race5_Kim</strain>
    </source>
</reference>
<dbReference type="KEGG" id="ffu:CLAFUR5_11604"/>
<gene>
    <name evidence="1" type="ORF">CLAFUR5_11604</name>
</gene>
<sequence length="384" mass="43500">MIAHREHRNGGHDRLVAITTEKSQVQHVMLLYARLPFLLPPLFHTADRPGVSTSNFGTSHRNGAINFTSCVCRQKVKHERSRFDHNTPIFLVTMGKVLALYHYDTYEPPPTYRKDWPQQRDTTVVESTRSPTEKATHDLHRQCTAVRKMAAVATQLSPEIPVGKDHYAAASTIVRTSIDSNPGHITTDTSNLEAGSHIDLNATHLISSPYPDFENQLRLADVDIPYQLFAFALTALKQIRPDYATAPYLESFNWSEVFALLRTLCKQAGYQWEGRQFYVVIFRSKLQVGIDRERLGLLDQMSHQEACASGGLLKYWFGSTDGERRNLATCLWRNHEDAVAGGGGPWHKQARMAARTMYEYIDFGVHQMVVGAGAESWHMEDCKR</sequence>
<name>A0A9Q8USD1_PASFU</name>